<gene>
    <name evidence="1" type="ORF">SAMN05421640_3785</name>
</gene>
<dbReference type="Proteomes" id="UP000198393">
    <property type="component" value="Unassembled WGS sequence"/>
</dbReference>
<accession>A0A239MBQ4</accession>
<protein>
    <submittedName>
        <fullName evidence="1">Uncharacterized protein</fullName>
    </submittedName>
</protein>
<evidence type="ECO:0000313" key="2">
    <source>
        <dbReference type="Proteomes" id="UP000198393"/>
    </source>
</evidence>
<name>A0A239MBQ4_EKHLU</name>
<dbReference type="AlphaFoldDB" id="A0A239MBQ4"/>
<reference evidence="1 2" key="1">
    <citation type="submission" date="2017-06" db="EMBL/GenBank/DDBJ databases">
        <authorList>
            <person name="Kim H.J."/>
            <person name="Triplett B.A."/>
        </authorList>
    </citation>
    <scope>NUCLEOTIDE SEQUENCE [LARGE SCALE GENOMIC DNA]</scope>
    <source>
        <strain evidence="1 2">DSM 19307</strain>
    </source>
</reference>
<proteinExistence type="predicted"/>
<evidence type="ECO:0000313" key="1">
    <source>
        <dbReference type="EMBL" id="SNT40031.1"/>
    </source>
</evidence>
<keyword evidence="2" id="KW-1185">Reference proteome</keyword>
<dbReference type="EMBL" id="FZPD01000008">
    <property type="protein sequence ID" value="SNT40031.1"/>
    <property type="molecule type" value="Genomic_DNA"/>
</dbReference>
<organism evidence="1 2">
    <name type="scientific">Ekhidna lutea</name>
    <dbReference type="NCBI Taxonomy" id="447679"/>
    <lineage>
        <taxon>Bacteria</taxon>
        <taxon>Pseudomonadati</taxon>
        <taxon>Bacteroidota</taxon>
        <taxon>Cytophagia</taxon>
        <taxon>Cytophagales</taxon>
        <taxon>Reichenbachiellaceae</taxon>
        <taxon>Ekhidna</taxon>
    </lineage>
</organism>
<sequence length="41" mass="4674">MVISKFKRIIAKSCVVFLKIELIALQTISVTQIKFVYSTGR</sequence>